<dbReference type="Gene3D" id="1.10.10.10">
    <property type="entry name" value="Winged helix-like DNA-binding domain superfamily/Winged helix DNA-binding domain"/>
    <property type="match status" value="1"/>
</dbReference>
<keyword evidence="4" id="KW-0804">Transcription</keyword>
<keyword evidence="2" id="KW-0805">Transcription regulation</keyword>
<dbReference type="Pfam" id="PF03466">
    <property type="entry name" value="LysR_substrate"/>
    <property type="match status" value="1"/>
</dbReference>
<keyword evidence="3" id="KW-0238">DNA-binding</keyword>
<dbReference type="RefSeq" id="WP_017260879.1">
    <property type="nucleotide sequence ID" value="NZ_AUAW01000009.1"/>
</dbReference>
<dbReference type="InterPro" id="IPR005119">
    <property type="entry name" value="LysR_subst-bd"/>
</dbReference>
<dbReference type="EMBL" id="AZFF01000009">
    <property type="protein sequence ID" value="KRL54345.1"/>
    <property type="molecule type" value="Genomic_DNA"/>
</dbReference>
<dbReference type="InterPro" id="IPR036390">
    <property type="entry name" value="WH_DNA-bd_sf"/>
</dbReference>
<organism evidence="6 7">
    <name type="scientific">Furfurilactobacillus rossiae DSM 15814</name>
    <dbReference type="NCBI Taxonomy" id="1114972"/>
    <lineage>
        <taxon>Bacteria</taxon>
        <taxon>Bacillati</taxon>
        <taxon>Bacillota</taxon>
        <taxon>Bacilli</taxon>
        <taxon>Lactobacillales</taxon>
        <taxon>Lactobacillaceae</taxon>
        <taxon>Furfurilactobacillus</taxon>
    </lineage>
</organism>
<sequence>MEIERLKTFLSVAQYGSFQKAAQRAFLSQRAVSKRITAIEQELGVTLFDRGRNRITLTSEGRLFLSSAQDIVNSYTNTVAEIQQVKQSSPEVLRVGYFSAFEQQLLQNAIFKMLQDNPRMQVIIKEGSNEHLTRMVKNGDLDLALSINYGQPSVKSTAQLQTKAIFSETMVMGVSTLNPLSKQTVLASADIKDVPILYYSSESSTFLLESFLASFPFIQDYEQIRRVASVEQMNILVALNKAFAFYPEGLIPSTLKNDHIRFLPFADKSTQSYTIDAVYKNVRLSHTLKRLLTELCN</sequence>
<reference evidence="6 7" key="1">
    <citation type="journal article" date="2015" name="Genome Announc.">
        <title>Expanding the biotechnology potential of lactobacilli through comparative genomics of 213 strains and associated genera.</title>
        <authorList>
            <person name="Sun Z."/>
            <person name="Harris H.M."/>
            <person name="McCann A."/>
            <person name="Guo C."/>
            <person name="Argimon S."/>
            <person name="Zhang W."/>
            <person name="Yang X."/>
            <person name="Jeffery I.B."/>
            <person name="Cooney J.C."/>
            <person name="Kagawa T.F."/>
            <person name="Liu W."/>
            <person name="Song Y."/>
            <person name="Salvetti E."/>
            <person name="Wrobel A."/>
            <person name="Rasinkangas P."/>
            <person name="Parkhill J."/>
            <person name="Rea M.C."/>
            <person name="O'Sullivan O."/>
            <person name="Ritari J."/>
            <person name="Douillard F.P."/>
            <person name="Paul Ross R."/>
            <person name="Yang R."/>
            <person name="Briner A.E."/>
            <person name="Felis G.E."/>
            <person name="de Vos W.M."/>
            <person name="Barrangou R."/>
            <person name="Klaenhammer T.R."/>
            <person name="Caufield P.W."/>
            <person name="Cui Y."/>
            <person name="Zhang H."/>
            <person name="O'Toole P.W."/>
        </authorList>
    </citation>
    <scope>NUCLEOTIDE SEQUENCE [LARGE SCALE GENOMIC DNA]</scope>
    <source>
        <strain evidence="6 7">DSM 15814</strain>
    </source>
</reference>
<dbReference type="PROSITE" id="PS50931">
    <property type="entry name" value="HTH_LYSR"/>
    <property type="match status" value="1"/>
</dbReference>
<evidence type="ECO:0000256" key="1">
    <source>
        <dbReference type="ARBA" id="ARBA00009437"/>
    </source>
</evidence>
<evidence type="ECO:0000256" key="4">
    <source>
        <dbReference type="ARBA" id="ARBA00023163"/>
    </source>
</evidence>
<dbReference type="PANTHER" id="PTHR30346:SF29">
    <property type="entry name" value="LYSR SUBSTRATE-BINDING"/>
    <property type="match status" value="1"/>
</dbReference>
<comment type="similarity">
    <text evidence="1">Belongs to the LysR transcriptional regulatory family.</text>
</comment>
<accession>A0A0R1RCX0</accession>
<dbReference type="InterPro" id="IPR036388">
    <property type="entry name" value="WH-like_DNA-bd_sf"/>
</dbReference>
<dbReference type="GO" id="GO:0003677">
    <property type="term" value="F:DNA binding"/>
    <property type="evidence" value="ECO:0007669"/>
    <property type="project" value="UniProtKB-KW"/>
</dbReference>
<evidence type="ECO:0000256" key="2">
    <source>
        <dbReference type="ARBA" id="ARBA00023015"/>
    </source>
</evidence>
<dbReference type="SUPFAM" id="SSF53850">
    <property type="entry name" value="Periplasmic binding protein-like II"/>
    <property type="match status" value="1"/>
</dbReference>
<keyword evidence="7" id="KW-1185">Reference proteome</keyword>
<evidence type="ECO:0000313" key="7">
    <source>
        <dbReference type="Proteomes" id="UP000051999"/>
    </source>
</evidence>
<dbReference type="SUPFAM" id="SSF46785">
    <property type="entry name" value="Winged helix' DNA-binding domain"/>
    <property type="match status" value="1"/>
</dbReference>
<comment type="caution">
    <text evidence="6">The sequence shown here is derived from an EMBL/GenBank/DDBJ whole genome shotgun (WGS) entry which is preliminary data.</text>
</comment>
<dbReference type="PRINTS" id="PR00039">
    <property type="entry name" value="HTHLYSR"/>
</dbReference>
<name>A0A0R1RCX0_9LACO</name>
<feature type="domain" description="HTH lysR-type" evidence="5">
    <location>
        <begin position="1"/>
        <end position="58"/>
    </location>
</feature>
<proteinExistence type="inferred from homology"/>
<dbReference type="Proteomes" id="UP000051999">
    <property type="component" value="Unassembled WGS sequence"/>
</dbReference>
<dbReference type="InterPro" id="IPR000847">
    <property type="entry name" value="LysR_HTH_N"/>
</dbReference>
<dbReference type="Gene3D" id="3.40.190.10">
    <property type="entry name" value="Periplasmic binding protein-like II"/>
    <property type="match status" value="2"/>
</dbReference>
<evidence type="ECO:0000259" key="5">
    <source>
        <dbReference type="PROSITE" id="PS50931"/>
    </source>
</evidence>
<dbReference type="GO" id="GO:0003700">
    <property type="term" value="F:DNA-binding transcription factor activity"/>
    <property type="evidence" value="ECO:0007669"/>
    <property type="project" value="InterPro"/>
</dbReference>
<dbReference type="OrthoDB" id="9785745at2"/>
<dbReference type="STRING" id="1114972.FD35_GL002685"/>
<dbReference type="PATRIC" id="fig|1114972.6.peg.2752"/>
<dbReference type="Pfam" id="PF00126">
    <property type="entry name" value="HTH_1"/>
    <property type="match status" value="1"/>
</dbReference>
<dbReference type="eggNOG" id="COG0583">
    <property type="taxonomic scope" value="Bacteria"/>
</dbReference>
<gene>
    <name evidence="6" type="ORF">FD35_GL002685</name>
</gene>
<dbReference type="GO" id="GO:0032993">
    <property type="term" value="C:protein-DNA complex"/>
    <property type="evidence" value="ECO:0007669"/>
    <property type="project" value="TreeGrafter"/>
</dbReference>
<dbReference type="PANTHER" id="PTHR30346">
    <property type="entry name" value="TRANSCRIPTIONAL DUAL REGULATOR HCAR-RELATED"/>
    <property type="match status" value="1"/>
</dbReference>
<evidence type="ECO:0000313" key="6">
    <source>
        <dbReference type="EMBL" id="KRL54345.1"/>
    </source>
</evidence>
<dbReference type="AlphaFoldDB" id="A0A0R1RCX0"/>
<evidence type="ECO:0000256" key="3">
    <source>
        <dbReference type="ARBA" id="ARBA00023125"/>
    </source>
</evidence>
<dbReference type="FunFam" id="1.10.10.10:FF:000001">
    <property type="entry name" value="LysR family transcriptional regulator"/>
    <property type="match status" value="1"/>
</dbReference>
<dbReference type="CDD" id="cd05466">
    <property type="entry name" value="PBP2_LTTR_substrate"/>
    <property type="match status" value="1"/>
</dbReference>
<protein>
    <submittedName>
        <fullName evidence="6">Transcription regulator</fullName>
    </submittedName>
</protein>